<dbReference type="GO" id="GO:0003682">
    <property type="term" value="F:chromatin binding"/>
    <property type="evidence" value="ECO:0007669"/>
    <property type="project" value="TreeGrafter"/>
</dbReference>
<name>A0A811ZHC7_NYCPR</name>
<reference evidence="3" key="1">
    <citation type="submission" date="2020-12" db="EMBL/GenBank/DDBJ databases">
        <authorList>
            <consortium name="Molecular Ecology Group"/>
        </authorList>
    </citation>
    <scope>NUCLEOTIDE SEQUENCE</scope>
    <source>
        <strain evidence="3">TBG_1078</strain>
    </source>
</reference>
<dbReference type="AlphaFoldDB" id="A0A811ZHC7"/>
<gene>
    <name evidence="3" type="ORF">NYPRO_LOCUS20866</name>
</gene>
<evidence type="ECO:0000259" key="2">
    <source>
        <dbReference type="Pfam" id="PF15749"/>
    </source>
</evidence>
<dbReference type="EMBL" id="CAJHUB010000764">
    <property type="protein sequence ID" value="CAD7688072.1"/>
    <property type="molecule type" value="Genomic_DNA"/>
</dbReference>
<keyword evidence="4" id="KW-1185">Reference proteome</keyword>
<protein>
    <submittedName>
        <fullName evidence="3">(raccoon dog) hypothetical protein</fullName>
    </submittedName>
</protein>
<dbReference type="InterPro" id="IPR032739">
    <property type="entry name" value="MRNIP"/>
</dbReference>
<proteinExistence type="predicted"/>
<evidence type="ECO:0000313" key="4">
    <source>
        <dbReference type="Proteomes" id="UP000645828"/>
    </source>
</evidence>
<evidence type="ECO:0000313" key="3">
    <source>
        <dbReference type="EMBL" id="CAD7688072.1"/>
    </source>
</evidence>
<comment type="caution">
    <text evidence="3">The sequence shown here is derived from an EMBL/GenBank/DDBJ whole genome shotgun (WGS) entry which is preliminary data.</text>
</comment>
<dbReference type="Proteomes" id="UP000645828">
    <property type="component" value="Unassembled WGS sequence"/>
</dbReference>
<dbReference type="PANTHER" id="PTHR15863:SF2">
    <property type="entry name" value="MRN COMPLEX-INTERACTING PROTEIN"/>
    <property type="match status" value="1"/>
</dbReference>
<organism evidence="3 4">
    <name type="scientific">Nyctereutes procyonoides</name>
    <name type="common">Raccoon dog</name>
    <name type="synonym">Canis procyonoides</name>
    <dbReference type="NCBI Taxonomy" id="34880"/>
    <lineage>
        <taxon>Eukaryota</taxon>
        <taxon>Metazoa</taxon>
        <taxon>Chordata</taxon>
        <taxon>Craniata</taxon>
        <taxon>Vertebrata</taxon>
        <taxon>Euteleostomi</taxon>
        <taxon>Mammalia</taxon>
        <taxon>Eutheria</taxon>
        <taxon>Laurasiatheria</taxon>
        <taxon>Carnivora</taxon>
        <taxon>Caniformia</taxon>
        <taxon>Canidae</taxon>
        <taxon>Nyctereutes</taxon>
    </lineage>
</organism>
<evidence type="ECO:0000256" key="1">
    <source>
        <dbReference type="SAM" id="MobiDB-lite"/>
    </source>
</evidence>
<feature type="domain" description="MRN complex-interacting protein N-terminal" evidence="2">
    <location>
        <begin position="9"/>
        <end position="112"/>
    </location>
</feature>
<dbReference type="GO" id="GO:0007095">
    <property type="term" value="P:mitotic G2 DNA damage checkpoint signaling"/>
    <property type="evidence" value="ECO:0007669"/>
    <property type="project" value="TreeGrafter"/>
</dbReference>
<dbReference type="PANTHER" id="PTHR15863">
    <property type="entry name" value="MRN COMPLEX-INTERACTING PROTEIN"/>
    <property type="match status" value="1"/>
</dbReference>
<dbReference type="Pfam" id="PF15749">
    <property type="entry name" value="MRNIP"/>
    <property type="match status" value="1"/>
</dbReference>
<dbReference type="GO" id="GO:0005634">
    <property type="term" value="C:nucleus"/>
    <property type="evidence" value="ECO:0007669"/>
    <property type="project" value="TreeGrafter"/>
</dbReference>
<feature type="region of interest" description="Disordered" evidence="1">
    <location>
        <begin position="128"/>
        <end position="198"/>
    </location>
</feature>
<feature type="region of interest" description="Disordered" evidence="1">
    <location>
        <begin position="82"/>
        <end position="107"/>
    </location>
</feature>
<sequence>MSPAQRARVLRCFRCRLFQAHQEKKSLKWTCKACGEKQSFLQTYGEGSGADCRCHVQKLNLLQGQISEIPLRFLEEPVNVDEENAGNARPGNAEHESVQEKPQSSENRWLKYLERDSKELGMEKGVCFKRQSLPGTETPDPPFNTGLPRKRKWSQSTVQPSHSPDVQNVSDSEVTLEPQKDHAGLAGKVREDGSHQNRGTRELAVLQGGPPRPAPQVRAVSSKSEQFLLPPGNGPHVDTGLPGTLPKNPRPARAALAEQGTLWAQTVSKGCPGRPCSTPKLPWEPPTLLSRSQRPCLKTPKQPWDTGPLAKGRPLVTGGQEPPLVQLCDLFKTGEDFEDDL</sequence>
<feature type="compositionally biased region" description="Basic and acidic residues" evidence="1">
    <location>
        <begin position="178"/>
        <end position="198"/>
    </location>
</feature>
<feature type="region of interest" description="Disordered" evidence="1">
    <location>
        <begin position="270"/>
        <end position="321"/>
    </location>
</feature>
<feature type="compositionally biased region" description="Polar residues" evidence="1">
    <location>
        <begin position="154"/>
        <end position="173"/>
    </location>
</feature>
<dbReference type="InterPro" id="IPR049472">
    <property type="entry name" value="MRNIP_N"/>
</dbReference>
<accession>A0A811ZHC7</accession>